<dbReference type="Proteomes" id="UP000035642">
    <property type="component" value="Unassembled WGS sequence"/>
</dbReference>
<accession>A0A0K0CSR1</accession>
<evidence type="ECO:0000256" key="1">
    <source>
        <dbReference type="SAM" id="MobiDB-lite"/>
    </source>
</evidence>
<organism evidence="2 3">
    <name type="scientific">Angiostrongylus cantonensis</name>
    <name type="common">Rat lungworm</name>
    <dbReference type="NCBI Taxonomy" id="6313"/>
    <lineage>
        <taxon>Eukaryota</taxon>
        <taxon>Metazoa</taxon>
        <taxon>Ecdysozoa</taxon>
        <taxon>Nematoda</taxon>
        <taxon>Chromadorea</taxon>
        <taxon>Rhabditida</taxon>
        <taxon>Rhabditina</taxon>
        <taxon>Rhabditomorpha</taxon>
        <taxon>Strongyloidea</taxon>
        <taxon>Metastrongylidae</taxon>
        <taxon>Angiostrongylus</taxon>
    </lineage>
</organism>
<dbReference type="AlphaFoldDB" id="A0A0K0CSR1"/>
<reference evidence="3" key="2">
    <citation type="submission" date="2017-02" db="UniProtKB">
        <authorList>
            <consortium name="WormBaseParasite"/>
        </authorList>
    </citation>
    <scope>IDENTIFICATION</scope>
</reference>
<sequence>MRTGAPRRVMSRRAQKTERDAQPPSVGRSIVRRRPQCVAVAASHRRKRRSGCGSVVLYVPGTWEFVCARRRVGDDPPETQAATPFVRFLCDQCAGRTDGRRDGRPDGWPSSRLTDRTGAHIHPAGRHVQLSSTYRDIPVTGGECTIYPRSTQVHTKKRITFV</sequence>
<feature type="region of interest" description="Disordered" evidence="1">
    <location>
        <begin position="1"/>
        <end position="28"/>
    </location>
</feature>
<keyword evidence="2" id="KW-1185">Reference proteome</keyword>
<evidence type="ECO:0000313" key="3">
    <source>
        <dbReference type="WBParaSite" id="ACAC_0000002901-mRNA-1"/>
    </source>
</evidence>
<protein>
    <submittedName>
        <fullName evidence="3">Conserved domain protein</fullName>
    </submittedName>
</protein>
<dbReference type="WBParaSite" id="ACAC_0000002901-mRNA-1">
    <property type="protein sequence ID" value="ACAC_0000002901-mRNA-1"/>
    <property type="gene ID" value="ACAC_0000002901"/>
</dbReference>
<proteinExistence type="predicted"/>
<feature type="region of interest" description="Disordered" evidence="1">
    <location>
        <begin position="98"/>
        <end position="118"/>
    </location>
</feature>
<evidence type="ECO:0000313" key="2">
    <source>
        <dbReference type="Proteomes" id="UP000035642"/>
    </source>
</evidence>
<reference evidence="2" key="1">
    <citation type="submission" date="2012-09" db="EMBL/GenBank/DDBJ databases">
        <authorList>
            <person name="Martin A.A."/>
        </authorList>
    </citation>
    <scope>NUCLEOTIDE SEQUENCE</scope>
</reference>
<name>A0A0K0CSR1_ANGCA</name>